<keyword evidence="3" id="KW-1185">Reference proteome</keyword>
<gene>
    <name evidence="2" type="ORF">mMyoMyo1_008923</name>
</gene>
<feature type="region of interest" description="Disordered" evidence="1">
    <location>
        <begin position="1"/>
        <end position="125"/>
    </location>
</feature>
<dbReference type="Proteomes" id="UP000527355">
    <property type="component" value="Unassembled WGS sequence"/>
</dbReference>
<evidence type="ECO:0000313" key="3">
    <source>
        <dbReference type="Proteomes" id="UP000527355"/>
    </source>
</evidence>
<sequence>MGPGCPEEPTMRGRQNKRVHFASFPVFRQRSGAPRGIHGWRGPLPWGPLAARAPISPRNPALPAPAPPAQGPARSDSRSRGIRPYCPRGARRARPGSWAVPVRAPTGLGEQEPGAPRKLSPRRRRCQCPPDVATLGVSFFFSLPILMGRKVTAYFAFINSHHNNKNPGANGSQRARPAAGGGQEGPPRLAPTPGTTQGHGAGGADQRCPRMPAPCPSPSFPAPSGAVRRGRGAPAHRRRRGLSANQ</sequence>
<organism evidence="2 3">
    <name type="scientific">Myotis myotis</name>
    <name type="common">Greater mouse-eared bat</name>
    <name type="synonym">Vespertilio myotis</name>
    <dbReference type="NCBI Taxonomy" id="51298"/>
    <lineage>
        <taxon>Eukaryota</taxon>
        <taxon>Metazoa</taxon>
        <taxon>Chordata</taxon>
        <taxon>Craniata</taxon>
        <taxon>Vertebrata</taxon>
        <taxon>Euteleostomi</taxon>
        <taxon>Mammalia</taxon>
        <taxon>Eutheria</taxon>
        <taxon>Laurasiatheria</taxon>
        <taxon>Chiroptera</taxon>
        <taxon>Yangochiroptera</taxon>
        <taxon>Vespertilionidae</taxon>
        <taxon>Myotis</taxon>
    </lineage>
</organism>
<feature type="compositionally biased region" description="Basic residues" evidence="1">
    <location>
        <begin position="228"/>
        <end position="246"/>
    </location>
</feature>
<reference evidence="2 3" key="1">
    <citation type="journal article" date="2020" name="Nature">
        <title>Six reference-quality genomes reveal evolution of bat adaptations.</title>
        <authorList>
            <person name="Jebb D."/>
            <person name="Huang Z."/>
            <person name="Pippel M."/>
            <person name="Hughes G.M."/>
            <person name="Lavrichenko K."/>
            <person name="Devanna P."/>
            <person name="Winkler S."/>
            <person name="Jermiin L.S."/>
            <person name="Skirmuntt E.C."/>
            <person name="Katzourakis A."/>
            <person name="Burkitt-Gray L."/>
            <person name="Ray D.A."/>
            <person name="Sullivan K.A.M."/>
            <person name="Roscito J.G."/>
            <person name="Kirilenko B.M."/>
            <person name="Davalos L.M."/>
            <person name="Corthals A.P."/>
            <person name="Power M.L."/>
            <person name="Jones G."/>
            <person name="Ransome R.D."/>
            <person name="Dechmann D.K.N."/>
            <person name="Locatelli A.G."/>
            <person name="Puechmaille S.J."/>
            <person name="Fedrigo O."/>
            <person name="Jarvis E.D."/>
            <person name="Hiller M."/>
            <person name="Vernes S.C."/>
            <person name="Myers E.W."/>
            <person name="Teeling E.C."/>
        </authorList>
    </citation>
    <scope>NUCLEOTIDE SEQUENCE [LARGE SCALE GENOMIC DNA]</scope>
    <source>
        <strain evidence="2">MMyoMyo1</strain>
        <tissue evidence="2">Flight muscle</tissue>
    </source>
</reference>
<comment type="caution">
    <text evidence="2">The sequence shown here is derived from an EMBL/GenBank/DDBJ whole genome shotgun (WGS) entry which is preliminary data.</text>
</comment>
<dbReference type="AlphaFoldDB" id="A0A7J7TTL9"/>
<accession>A0A7J7TTL9</accession>
<name>A0A7J7TTL9_MYOMY</name>
<protein>
    <submittedName>
        <fullName evidence="2">Uncharacterized protein</fullName>
    </submittedName>
</protein>
<feature type="region of interest" description="Disordered" evidence="1">
    <location>
        <begin position="163"/>
        <end position="246"/>
    </location>
</feature>
<dbReference type="EMBL" id="JABWUV010000015">
    <property type="protein sequence ID" value="KAF6303940.1"/>
    <property type="molecule type" value="Genomic_DNA"/>
</dbReference>
<evidence type="ECO:0000256" key="1">
    <source>
        <dbReference type="SAM" id="MobiDB-lite"/>
    </source>
</evidence>
<evidence type="ECO:0000313" key="2">
    <source>
        <dbReference type="EMBL" id="KAF6303940.1"/>
    </source>
</evidence>
<proteinExistence type="predicted"/>
<feature type="compositionally biased region" description="Pro residues" evidence="1">
    <location>
        <begin position="211"/>
        <end position="221"/>
    </location>
</feature>
<feature type="compositionally biased region" description="Pro residues" evidence="1">
    <location>
        <begin position="60"/>
        <end position="70"/>
    </location>
</feature>